<dbReference type="Proteomes" id="UP001597176">
    <property type="component" value="Unassembled WGS sequence"/>
</dbReference>
<dbReference type="EMBL" id="JBHTND010000011">
    <property type="protein sequence ID" value="MFD1301868.1"/>
    <property type="molecule type" value="Genomic_DNA"/>
</dbReference>
<evidence type="ECO:0000313" key="2">
    <source>
        <dbReference type="Proteomes" id="UP001597176"/>
    </source>
</evidence>
<comment type="caution">
    <text evidence="1">The sequence shown here is derived from an EMBL/GenBank/DDBJ whole genome shotgun (WGS) entry which is preliminary data.</text>
</comment>
<keyword evidence="2" id="KW-1185">Reference proteome</keyword>
<accession>A0ABW3WX14</accession>
<protein>
    <recommendedName>
        <fullName evidence="3">VCBS repeat-containing protein</fullName>
    </recommendedName>
</protein>
<evidence type="ECO:0000313" key="1">
    <source>
        <dbReference type="EMBL" id="MFD1301868.1"/>
    </source>
</evidence>
<reference evidence="2" key="1">
    <citation type="journal article" date="2019" name="Int. J. Syst. Evol. Microbiol.">
        <title>The Global Catalogue of Microorganisms (GCM) 10K type strain sequencing project: providing services to taxonomists for standard genome sequencing and annotation.</title>
        <authorList>
            <consortium name="The Broad Institute Genomics Platform"/>
            <consortium name="The Broad Institute Genome Sequencing Center for Infectious Disease"/>
            <person name="Wu L."/>
            <person name="Ma J."/>
        </authorList>
    </citation>
    <scope>NUCLEOTIDE SEQUENCE [LARGE SCALE GENOMIC DNA]</scope>
    <source>
        <strain evidence="2">CCUG 56108</strain>
    </source>
</reference>
<organism evidence="1 2">
    <name type="scientific">Methylobacterium marchantiae</name>
    <dbReference type="NCBI Taxonomy" id="600331"/>
    <lineage>
        <taxon>Bacteria</taxon>
        <taxon>Pseudomonadati</taxon>
        <taxon>Pseudomonadota</taxon>
        <taxon>Alphaproteobacteria</taxon>
        <taxon>Hyphomicrobiales</taxon>
        <taxon>Methylobacteriaceae</taxon>
        <taxon>Methylobacterium</taxon>
    </lineage>
</organism>
<evidence type="ECO:0008006" key="3">
    <source>
        <dbReference type="Google" id="ProtNLM"/>
    </source>
</evidence>
<sequence length="408" mass="40921">MSERGALPALLSVQFVAAQLVVVSLLASSLLGARPVRAESVKAEPAKTELLVTILDLPFTARAMRGPGSEVSLAVATSGLLPLARPKGLKGEVVEEVPIAVVWGDEGGAALTLSDGKVATTLLGAEAVEGLAASETPRGAVPGSRRATLGPVSAHLSDPVRARADEPERAGTLTIRERQPVGMSADPKPVPIVTTAVTAGPGAAFALRRPVAALVDGRPVFVAVTSQGGGSALVLVGKNLDKNSGTNSGETGAAWSILARSPVQVTGPGGQAMKPAAIGGFTGSNGTQIATVSAPDGAGILQLWALESATFRLVGEAPGYTDLSPGEGGTELASTLDADGDGVPELALPVSDRSALAILSLKDGIREVRRIPLPGLAAFGVAAIGKGAHTRLLVGLADGRVALISPQP</sequence>
<dbReference type="RefSeq" id="WP_238202198.1">
    <property type="nucleotide sequence ID" value="NZ_JBHTND010000011.1"/>
</dbReference>
<name>A0ABW3WX14_9HYPH</name>
<proteinExistence type="predicted"/>
<gene>
    <name evidence="1" type="ORF">ACFQ4G_09755</name>
</gene>